<keyword evidence="2" id="KW-1185">Reference proteome</keyword>
<sequence>MTVRLIPAGTVTVELEDVTLDLACYDYLMRWTSDRVQVAKLKGYLEATYAANPGLARLGIVLPRGTVIAMPEMTISTEIKTVRLWS</sequence>
<proteinExistence type="predicted"/>
<protein>
    <submittedName>
        <fullName evidence="1">Tail protein</fullName>
    </submittedName>
</protein>
<evidence type="ECO:0000313" key="1">
    <source>
        <dbReference type="EMBL" id="AOT25335.1"/>
    </source>
</evidence>
<dbReference type="Pfam" id="PF05489">
    <property type="entry name" value="Phage_tail_X"/>
    <property type="match status" value="1"/>
</dbReference>
<dbReference type="InterPro" id="IPR008861">
    <property type="entry name" value="GpX-like"/>
</dbReference>
<dbReference type="Proteomes" id="UP000226413">
    <property type="component" value="Segment"/>
</dbReference>
<gene>
    <name evidence="1" type="ORF">POA1180_27</name>
</gene>
<accession>A0A219VHB0</accession>
<dbReference type="EMBL" id="KX669658">
    <property type="protein sequence ID" value="AOT25335.1"/>
    <property type="molecule type" value="Genomic_DNA"/>
</dbReference>
<organism evidence="1 2">
    <name type="scientific">Ochrobactrum phage POA1180</name>
    <dbReference type="NCBI Taxonomy" id="1897640"/>
    <lineage>
        <taxon>Viruses</taxon>
        <taxon>Duplodnaviria</taxon>
        <taxon>Heunggongvirae</taxon>
        <taxon>Uroviricota</taxon>
        <taxon>Caudoviricetes</taxon>
        <taxon>Abaiavirus</taxon>
        <taxon>Abaiavirus POA1180</taxon>
    </lineage>
</organism>
<name>A0A219VHB0_9CAUD</name>
<evidence type="ECO:0000313" key="2">
    <source>
        <dbReference type="Proteomes" id="UP000226413"/>
    </source>
</evidence>
<reference evidence="1 2" key="1">
    <citation type="journal article" date="2017" name="Front. Microbiol.">
        <title>Prevalence, Host Range, and Comparative Genomic Analysis of Temperate Ochrobactrum Phages.</title>
        <authorList>
            <person name="Jackel C."/>
            <person name="Hertwig S."/>
            <person name="Scholz H.C."/>
            <person name="Nockler K."/>
            <person name="Reetz J."/>
            <person name="Hammerl J.A."/>
        </authorList>
    </citation>
    <scope>NUCLEOTIDE SEQUENCE [LARGE SCALE GENOMIC DNA]</scope>
</reference>